<reference evidence="2" key="1">
    <citation type="journal article" date="2019" name="Int. J. Syst. Evol. Microbiol.">
        <title>The Global Catalogue of Microorganisms (GCM) 10K type strain sequencing project: providing services to taxonomists for standard genome sequencing and annotation.</title>
        <authorList>
            <consortium name="The Broad Institute Genomics Platform"/>
            <consortium name="The Broad Institute Genome Sequencing Center for Infectious Disease"/>
            <person name="Wu L."/>
            <person name="Ma J."/>
        </authorList>
    </citation>
    <scope>NUCLEOTIDE SEQUENCE [LARGE SCALE GENOMIC DNA]</scope>
    <source>
        <strain evidence="2">JCM 17939</strain>
    </source>
</reference>
<dbReference type="Gene3D" id="1.20.120.450">
    <property type="entry name" value="dinb family like domain"/>
    <property type="match status" value="1"/>
</dbReference>
<keyword evidence="2" id="KW-1185">Reference proteome</keyword>
<dbReference type="EMBL" id="BAABHK010000008">
    <property type="protein sequence ID" value="GAA4630357.1"/>
    <property type="molecule type" value="Genomic_DNA"/>
</dbReference>
<proteinExistence type="predicted"/>
<evidence type="ECO:0008006" key="3">
    <source>
        <dbReference type="Google" id="ProtNLM"/>
    </source>
</evidence>
<organism evidence="1 2">
    <name type="scientific">Actinoallomurus vinaceus</name>
    <dbReference type="NCBI Taxonomy" id="1080074"/>
    <lineage>
        <taxon>Bacteria</taxon>
        <taxon>Bacillati</taxon>
        <taxon>Actinomycetota</taxon>
        <taxon>Actinomycetes</taxon>
        <taxon>Streptosporangiales</taxon>
        <taxon>Thermomonosporaceae</taxon>
        <taxon>Actinoallomurus</taxon>
    </lineage>
</organism>
<evidence type="ECO:0000313" key="2">
    <source>
        <dbReference type="Proteomes" id="UP001501442"/>
    </source>
</evidence>
<name>A0ABP8UH70_9ACTN</name>
<sequence length="142" mass="15464">MVEAVPGRYAALLDGRDAALRHPDLAWTAGAYVCHVTDNLRIWAERLMAAALGGGGDITGYDDGLLARARVYDRVPVAGALWSLRHAAATWVEAVERAMEAGVVLRHPDRGEQRTADVAATNAHDAYHHEWDIRRTLEAALS</sequence>
<gene>
    <name evidence="1" type="ORF">GCM10023196_055400</name>
</gene>
<accession>A0ABP8UH70</accession>
<dbReference type="SUPFAM" id="SSF109854">
    <property type="entry name" value="DinB/YfiT-like putative metalloenzymes"/>
    <property type="match status" value="1"/>
</dbReference>
<evidence type="ECO:0000313" key="1">
    <source>
        <dbReference type="EMBL" id="GAA4630357.1"/>
    </source>
</evidence>
<dbReference type="InterPro" id="IPR034660">
    <property type="entry name" value="DinB/YfiT-like"/>
</dbReference>
<comment type="caution">
    <text evidence="1">The sequence shown here is derived from an EMBL/GenBank/DDBJ whole genome shotgun (WGS) entry which is preliminary data.</text>
</comment>
<protein>
    <recommendedName>
        <fullName evidence="3">DinB-like domain-containing protein</fullName>
    </recommendedName>
</protein>
<dbReference type="Proteomes" id="UP001501442">
    <property type="component" value="Unassembled WGS sequence"/>
</dbReference>